<protein>
    <submittedName>
        <fullName evidence="2">Uncharacterized protein</fullName>
    </submittedName>
</protein>
<feature type="region of interest" description="Disordered" evidence="1">
    <location>
        <begin position="873"/>
        <end position="904"/>
    </location>
</feature>
<sequence>MDDLNNVKHDNRNDHIHPSAYGYNHYAVKYAHVSNKPHSKKTHEEIDLSGFQKYITQQVNDSYKDSNVYQSNLNNNISIWLQELTTALGGLKQLYGIEVTSTPTTTEQITKNVKEHFESEFYLGGTAEIETVLSEIKEKALQIMLQQIPSAADIISNAVTETTFDMASMISTPRSHGQHLNIPHNRNMRSIYYHAATLAHQLECDLQEKCKNAYYKMKHKISHDLEEEIIHSKNAIKEALNKLQKSQLHNTMKNKGIVDKTTLSTKMLPIVKTRESPNYKSQKKNPKKKLFTKRTTTVNKSKAHVIPKVTDDYSMLSVYEKLLLKSHDNDVMKQLTTHNVPMNDYKLEEKISKRNHESLENINLKRSVQKLYDDDQMPDVVDYNEENNATSDSGATRNVAISKKVHTSTNDEISYNTLSNKISYNDYVNGFKYYLNFQKDQENQNFSNLVRYQAHRHHSVDDVGKYILEKLPKLPTTRKKRYLFEQETLEDQDISTKSDDSWFKKHFYVFIDKDPPKKFHTAQTVSLKEDRTYATKNGYVDVNLVHKPTGVIKLKSNKDKGNKKRKYKNFFKKISFHSKNPKKYSKRNLPTRKRRSNPFKVLKDIVFRNRYTDSDNKVRKLFDYDIVASSFNPNCKYIDVNRNTQLPNIDAMLRQIPNITSNLESLLDYGYTRHYVSNNLPTRKYVHNKGLYYTKPGKYYVSNDKIDLTDKEMTAETQNYDYPNYYFNKSRVDDIINIRIKTADQINIKPLKTTKVTNIRYEATQNRMDPLLESLLGGQTPKTTKLLKTTQFPGYYLVSDGNLQISQSGRGKPVKEKAKNKKSYLEYNRPSIKVIDSLGKLYNYKVIHNGKEKEQYRRNENFISRASHKYHLSKTHNSEKKSKNIDKTVKPTTSDKKKVVDQSQNRNQVENMKQLNGNFIRKSLRRRLVHSKPRIITSSTPLPMSSNEFNKFLEENQIDVQSVTSPLPNFIPFSTQVPSNRVKPVHYGPEYRKQTTHNMKNTPSRSNGNFAYDYTYYPKEGKRKRRGNGRLLQSDDLFKGRGSNFQTFTAKDVAALEIIIDLRKHNQEYNEKETQNVSLDRNAKLIYEQDDKQKVTNSIQVHIALPDNADNFKRSPESVQVKKVFSAIMASPIDIAYQLHAFEKSTVLTPTTIGDSKLSPGLYLLVEKDNASYPEEQLILKPIKMKKNPSLSVQTAGNMSDFIDPTVDDVLDSTMTSEYENYVNGKSEHKRSISWDSIKKFFGHDRVCNCRCKANQTMCKACAASNAVITELIFEFDNLAKYMRDHCTEIQTFFWMNPTGGKKLREVVNKINKSLNDYYKRVKGKCQGRTCKMFSSGVDKRSSAQQFHKIRNKFEINTFLTALSKLSDDLDYVLTLGLLDEGIQNSGYLVQKIFDQCLSQSRSRRSFMDQHKKCKPSSSYSLENININLLCSSNTVKTTTSNYNHDMQDYTNRDNITPIKEIYSNYLDGKKLDQRNEKKKTLKDFIKRRFKQKQSQIFSAKHVQPRYKRKTFSKPIVNVLLLNNRSNKTKTELNTKLLKHQSTREIKEMEKTNDKS</sequence>
<dbReference type="Proteomes" id="UP001497472">
    <property type="component" value="Unassembled WGS sequence"/>
</dbReference>
<keyword evidence="3" id="KW-1185">Reference proteome</keyword>
<organism evidence="2 3">
    <name type="scientific">Leptosia nina</name>
    <dbReference type="NCBI Taxonomy" id="320188"/>
    <lineage>
        <taxon>Eukaryota</taxon>
        <taxon>Metazoa</taxon>
        <taxon>Ecdysozoa</taxon>
        <taxon>Arthropoda</taxon>
        <taxon>Hexapoda</taxon>
        <taxon>Insecta</taxon>
        <taxon>Pterygota</taxon>
        <taxon>Neoptera</taxon>
        <taxon>Endopterygota</taxon>
        <taxon>Lepidoptera</taxon>
        <taxon>Glossata</taxon>
        <taxon>Ditrysia</taxon>
        <taxon>Papilionoidea</taxon>
        <taxon>Pieridae</taxon>
        <taxon>Pierinae</taxon>
        <taxon>Leptosia</taxon>
    </lineage>
</organism>
<proteinExistence type="predicted"/>
<dbReference type="EMBL" id="CAVLEF010000225">
    <property type="protein sequence ID" value="CAK1553517.1"/>
    <property type="molecule type" value="Genomic_DNA"/>
</dbReference>
<accession>A0AAV1JVE9</accession>
<comment type="caution">
    <text evidence="2">The sequence shown here is derived from an EMBL/GenBank/DDBJ whole genome shotgun (WGS) entry which is preliminary data.</text>
</comment>
<feature type="compositionally biased region" description="Basic and acidic residues" evidence="1">
    <location>
        <begin position="876"/>
        <end position="900"/>
    </location>
</feature>
<reference evidence="2 3" key="1">
    <citation type="submission" date="2023-11" db="EMBL/GenBank/DDBJ databases">
        <authorList>
            <person name="Okamura Y."/>
        </authorList>
    </citation>
    <scope>NUCLEOTIDE SEQUENCE [LARGE SCALE GENOMIC DNA]</scope>
</reference>
<gene>
    <name evidence="2" type="ORF">LNINA_LOCUS12513</name>
</gene>
<evidence type="ECO:0000256" key="1">
    <source>
        <dbReference type="SAM" id="MobiDB-lite"/>
    </source>
</evidence>
<name>A0AAV1JVE9_9NEOP</name>
<evidence type="ECO:0000313" key="2">
    <source>
        <dbReference type="EMBL" id="CAK1553517.1"/>
    </source>
</evidence>
<evidence type="ECO:0000313" key="3">
    <source>
        <dbReference type="Proteomes" id="UP001497472"/>
    </source>
</evidence>